<reference evidence="2" key="1">
    <citation type="submission" date="2017-09" db="EMBL/GenBank/DDBJ databases">
        <title>Depth-based differentiation of microbial function through sediment-hosted aquifers and enrichment of novel symbionts in the deep terrestrial subsurface.</title>
        <authorList>
            <person name="Probst A.J."/>
            <person name="Ladd B."/>
            <person name="Jarett J.K."/>
            <person name="Geller-Mcgrath D.E."/>
            <person name="Sieber C.M.K."/>
            <person name="Emerson J.B."/>
            <person name="Anantharaman K."/>
            <person name="Thomas B.C."/>
            <person name="Malmstrom R."/>
            <person name="Stieglmeier M."/>
            <person name="Klingl A."/>
            <person name="Woyke T."/>
            <person name="Ryan C.M."/>
            <person name="Banfield J.F."/>
        </authorList>
    </citation>
    <scope>NUCLEOTIDE SEQUENCE [LARGE SCALE GENOMIC DNA]</scope>
</reference>
<comment type="caution">
    <text evidence="1">The sequence shown here is derived from an EMBL/GenBank/DDBJ whole genome shotgun (WGS) entry which is preliminary data.</text>
</comment>
<organism evidence="1 2">
    <name type="scientific">bacterium (Candidatus Gribaldobacteria) CG_4_10_14_0_8_um_filter_33_9</name>
    <dbReference type="NCBI Taxonomy" id="2014266"/>
    <lineage>
        <taxon>Bacteria</taxon>
        <taxon>Candidatus Gribaldobacteria</taxon>
    </lineage>
</organism>
<gene>
    <name evidence="1" type="ORF">COY61_01680</name>
</gene>
<sequence length="201" mass="21906">MKRLALIAEIVGIAIIGFAPLSFGGVLGGTTGMGVYFQSSPYENVSVSGISAKHWFRSGTGIQVIYNNNHNKYAYNDSYSNSSGSREISSLKIRVLRKSSVAYIGGGYVRERHKNEYEYTYSNPPSPGLGSLARGGGCYSGFGSAKLNKIQALIGTEYCPIEWVGFSGELGINYTYSLERKNAYVPEDKSVFAEVGVHLYF</sequence>
<proteinExistence type="predicted"/>
<protein>
    <submittedName>
        <fullName evidence="1">Uncharacterized protein</fullName>
    </submittedName>
</protein>
<dbReference type="Proteomes" id="UP000229371">
    <property type="component" value="Unassembled WGS sequence"/>
</dbReference>
<dbReference type="EMBL" id="PFMI01000044">
    <property type="protein sequence ID" value="PIZ00763.1"/>
    <property type="molecule type" value="Genomic_DNA"/>
</dbReference>
<accession>A0A2M7RMQ3</accession>
<evidence type="ECO:0000313" key="1">
    <source>
        <dbReference type="EMBL" id="PIZ00763.1"/>
    </source>
</evidence>
<dbReference type="AlphaFoldDB" id="A0A2M7RMQ3"/>
<evidence type="ECO:0000313" key="2">
    <source>
        <dbReference type="Proteomes" id="UP000229371"/>
    </source>
</evidence>
<name>A0A2M7RMQ3_9BACT</name>